<dbReference type="PANTHER" id="PTHR19211">
    <property type="entry name" value="ATP-BINDING TRANSPORT PROTEIN-RELATED"/>
    <property type="match status" value="1"/>
</dbReference>
<dbReference type="Proteomes" id="UP001152795">
    <property type="component" value="Unassembled WGS sequence"/>
</dbReference>
<dbReference type="InterPro" id="IPR017871">
    <property type="entry name" value="ABC_transporter-like_CS"/>
</dbReference>
<feature type="compositionally biased region" description="Basic and acidic residues" evidence="4">
    <location>
        <begin position="411"/>
        <end position="420"/>
    </location>
</feature>
<dbReference type="PROSITE" id="PS50893">
    <property type="entry name" value="ABC_TRANSPORTER_2"/>
    <property type="match status" value="1"/>
</dbReference>
<dbReference type="EMBL" id="CACRXK020002950">
    <property type="protein sequence ID" value="CAB3996810.1"/>
    <property type="molecule type" value="Genomic_DNA"/>
</dbReference>
<evidence type="ECO:0000256" key="2">
    <source>
        <dbReference type="ARBA" id="ARBA00022741"/>
    </source>
</evidence>
<feature type="region of interest" description="Disordered" evidence="4">
    <location>
        <begin position="377"/>
        <end position="423"/>
    </location>
</feature>
<dbReference type="SMART" id="SM00382">
    <property type="entry name" value="AAA"/>
    <property type="match status" value="1"/>
</dbReference>
<feature type="compositionally biased region" description="Basic and acidic residues" evidence="4">
    <location>
        <begin position="377"/>
        <end position="390"/>
    </location>
</feature>
<organism evidence="5 6">
    <name type="scientific">Paramuricea clavata</name>
    <name type="common">Red gorgonian</name>
    <name type="synonym">Violescent sea-whip</name>
    <dbReference type="NCBI Taxonomy" id="317549"/>
    <lineage>
        <taxon>Eukaryota</taxon>
        <taxon>Metazoa</taxon>
        <taxon>Cnidaria</taxon>
        <taxon>Anthozoa</taxon>
        <taxon>Octocorallia</taxon>
        <taxon>Malacalcyonacea</taxon>
        <taxon>Plexauridae</taxon>
        <taxon>Paramuricea</taxon>
    </lineage>
</organism>
<reference evidence="5" key="1">
    <citation type="submission" date="2020-04" db="EMBL/GenBank/DDBJ databases">
        <authorList>
            <person name="Alioto T."/>
            <person name="Alioto T."/>
            <person name="Gomez Garrido J."/>
        </authorList>
    </citation>
    <scope>NUCLEOTIDE SEQUENCE</scope>
    <source>
        <strain evidence="5">A484AB</strain>
    </source>
</reference>
<dbReference type="InterPro" id="IPR027417">
    <property type="entry name" value="P-loop_NTPase"/>
</dbReference>
<keyword evidence="2" id="KW-0547">Nucleotide-binding</keyword>
<dbReference type="OrthoDB" id="2110130at2759"/>
<evidence type="ECO:0000313" key="6">
    <source>
        <dbReference type="Proteomes" id="UP001152795"/>
    </source>
</evidence>
<dbReference type="PANTHER" id="PTHR19211:SF14">
    <property type="entry name" value="ATP-BINDING CASSETTE SUB-FAMILY F MEMBER 1"/>
    <property type="match status" value="1"/>
</dbReference>
<dbReference type="AlphaFoldDB" id="A0A7D9DZB4"/>
<evidence type="ECO:0000313" key="5">
    <source>
        <dbReference type="EMBL" id="CAB3996810.1"/>
    </source>
</evidence>
<evidence type="ECO:0000256" key="4">
    <source>
        <dbReference type="SAM" id="MobiDB-lite"/>
    </source>
</evidence>
<dbReference type="Pfam" id="PF00005">
    <property type="entry name" value="ABC_tran"/>
    <property type="match status" value="2"/>
</dbReference>
<sequence>MGKKKSSGSKKQQSLAAAVEEAEQEIDELKLSDDTKPSGAGKTKEGGKKGKVEAKVEEEFEFDYTGGENIAEEIDGSQEQDGKQLSRKELKKLKKQEKYLQEAKEIEDSQFSVSQREASGKGNVVENASDIKIEKFGISARGKDLFVNATLQIAAGRRYGLVGPNGMGKTTLLNHIAKRILAIPPTIDVLLCEQDVEADNTPAFDAVLKADTKRLALLDEEKRLTEQSAAGDESAMTRLKEVYVELEAIGAASAESRARRILAGLGFTTEMQQRPTIQFSGGWRMRVSLARALFMEPTLLMLDEPTNHLDLNAVIWLDNYLQQWKKTLLIVSHDQHFLDSICTDIIHLNEQKLFYYRGNYSQFKKMYQQKLREQEKAYKRQEKQIKDSKSGGKSKKQAVEDAKATQKRKNEKGGGKKATNEDAMEADTVELIKRPKEYVVRFSFPNPPPLNPPILGLKEVTFGYPKQPNLFINLDFGIDLSSRVAVVGNNGVGKSTFLKLLIGELDMGQGELIKNHRVRIGFYSQHAADQVRETYQMHNTLLNTS</sequence>
<accession>A0A7D9DZB4</accession>
<dbReference type="SUPFAM" id="SSF52540">
    <property type="entry name" value="P-loop containing nucleoside triphosphate hydrolases"/>
    <property type="match status" value="2"/>
</dbReference>
<dbReference type="PROSITE" id="PS00211">
    <property type="entry name" value="ABC_TRANSPORTER_1"/>
    <property type="match status" value="1"/>
</dbReference>
<dbReference type="FunFam" id="3.40.50.300:FF:001092">
    <property type="entry name" value="ATP-binding cassette sub-family F member 2"/>
    <property type="match status" value="1"/>
</dbReference>
<keyword evidence="3 5" id="KW-0067">ATP-binding</keyword>
<dbReference type="InterPro" id="IPR003439">
    <property type="entry name" value="ABC_transporter-like_ATP-bd"/>
</dbReference>
<dbReference type="CDD" id="cd03221">
    <property type="entry name" value="ABCF_EF-3"/>
    <property type="match status" value="1"/>
</dbReference>
<keyword evidence="6" id="KW-1185">Reference proteome</keyword>
<evidence type="ECO:0000256" key="1">
    <source>
        <dbReference type="ARBA" id="ARBA00022737"/>
    </source>
</evidence>
<name>A0A7D9DZB4_PARCT</name>
<comment type="caution">
    <text evidence="5">The sequence shown here is derived from an EMBL/GenBank/DDBJ whole genome shotgun (WGS) entry which is preliminary data.</text>
</comment>
<dbReference type="InterPro" id="IPR003593">
    <property type="entry name" value="AAA+_ATPase"/>
</dbReference>
<feature type="compositionally biased region" description="Basic and acidic residues" evidence="4">
    <location>
        <begin position="27"/>
        <end position="57"/>
    </location>
</feature>
<keyword evidence="1" id="KW-0677">Repeat</keyword>
<dbReference type="Gene3D" id="3.40.50.300">
    <property type="entry name" value="P-loop containing nucleotide triphosphate hydrolases"/>
    <property type="match status" value="2"/>
</dbReference>
<dbReference type="FunFam" id="3.40.50.300:FF:000472">
    <property type="entry name" value="ATP-binding cassette, sub-family F (GCN20), member 1"/>
    <property type="match status" value="1"/>
</dbReference>
<dbReference type="GO" id="GO:0016887">
    <property type="term" value="F:ATP hydrolysis activity"/>
    <property type="evidence" value="ECO:0007669"/>
    <property type="project" value="InterPro"/>
</dbReference>
<protein>
    <submittedName>
        <fullName evidence="5">ATP-binding cassette sub-family F member 1</fullName>
    </submittedName>
</protein>
<gene>
    <name evidence="5" type="ORF">PACLA_8A074795</name>
</gene>
<dbReference type="InterPro" id="IPR050611">
    <property type="entry name" value="ABCF"/>
</dbReference>
<proteinExistence type="predicted"/>
<evidence type="ECO:0000256" key="3">
    <source>
        <dbReference type="ARBA" id="ARBA00022840"/>
    </source>
</evidence>
<dbReference type="GO" id="GO:0005524">
    <property type="term" value="F:ATP binding"/>
    <property type="evidence" value="ECO:0007669"/>
    <property type="project" value="UniProtKB-KW"/>
</dbReference>
<feature type="region of interest" description="Disordered" evidence="4">
    <location>
        <begin position="1"/>
        <end position="85"/>
    </location>
</feature>